<organism evidence="12 13">
    <name type="scientific">Candidatus Blochmannia ocreatus</name>
    <name type="common">nom. nud.</name>
    <dbReference type="NCBI Taxonomy" id="251538"/>
    <lineage>
        <taxon>Bacteria</taxon>
        <taxon>Pseudomonadati</taxon>
        <taxon>Pseudomonadota</taxon>
        <taxon>Gammaproteobacteria</taxon>
        <taxon>Enterobacterales</taxon>
        <taxon>Enterobacteriaceae</taxon>
        <taxon>ant endosymbionts</taxon>
        <taxon>Candidatus Blochmanniella</taxon>
    </lineage>
</organism>
<dbReference type="NCBIfam" id="TIGR00739">
    <property type="entry name" value="yajC"/>
    <property type="match status" value="1"/>
</dbReference>
<dbReference type="RefSeq" id="WP_250223431.1">
    <property type="nucleotide sequence ID" value="NZ_CP097762.1"/>
</dbReference>
<gene>
    <name evidence="12" type="primary">yajC</name>
    <name evidence="12" type="ORF">M9405_01070</name>
</gene>
<keyword evidence="4" id="KW-0813">Transport</keyword>
<accession>A0ABY4SWG4</accession>
<dbReference type="PANTHER" id="PTHR33909">
    <property type="entry name" value="SEC TRANSLOCON ACCESSORY COMPLEX SUBUNIT YAJC"/>
    <property type="match status" value="1"/>
</dbReference>
<dbReference type="PANTHER" id="PTHR33909:SF1">
    <property type="entry name" value="SEC TRANSLOCON ACCESSORY COMPLEX SUBUNIT YAJC"/>
    <property type="match status" value="1"/>
</dbReference>
<comment type="similarity">
    <text evidence="2">Belongs to the YajC family.</text>
</comment>
<keyword evidence="7" id="KW-0653">Protein transport</keyword>
<dbReference type="PRINTS" id="PR01853">
    <property type="entry name" value="YAJCTRNLCASE"/>
</dbReference>
<evidence type="ECO:0000313" key="13">
    <source>
        <dbReference type="Proteomes" id="UP001056834"/>
    </source>
</evidence>
<evidence type="ECO:0000256" key="8">
    <source>
        <dbReference type="ARBA" id="ARBA00022989"/>
    </source>
</evidence>
<keyword evidence="5" id="KW-1003">Cell membrane</keyword>
<keyword evidence="10 11" id="KW-0472">Membrane</keyword>
<keyword evidence="6 11" id="KW-0812">Transmembrane</keyword>
<evidence type="ECO:0000256" key="4">
    <source>
        <dbReference type="ARBA" id="ARBA00022448"/>
    </source>
</evidence>
<evidence type="ECO:0000313" key="12">
    <source>
        <dbReference type="EMBL" id="URJ25300.1"/>
    </source>
</evidence>
<dbReference type="SMART" id="SM01323">
    <property type="entry name" value="YajC"/>
    <property type="match status" value="1"/>
</dbReference>
<feature type="transmembrane region" description="Helical" evidence="11">
    <location>
        <begin position="19"/>
        <end position="37"/>
    </location>
</feature>
<comment type="subcellular location">
    <subcellularLocation>
        <location evidence="1">Cell membrane</location>
        <topology evidence="1">Single-pass membrane protein</topology>
    </subcellularLocation>
</comment>
<keyword evidence="8 11" id="KW-1133">Transmembrane helix</keyword>
<evidence type="ECO:0000256" key="2">
    <source>
        <dbReference type="ARBA" id="ARBA00006742"/>
    </source>
</evidence>
<evidence type="ECO:0000256" key="10">
    <source>
        <dbReference type="ARBA" id="ARBA00023136"/>
    </source>
</evidence>
<name>A0ABY4SWG4_9ENTR</name>
<evidence type="ECO:0000256" key="11">
    <source>
        <dbReference type="SAM" id="Phobius"/>
    </source>
</evidence>
<evidence type="ECO:0000256" key="3">
    <source>
        <dbReference type="ARBA" id="ARBA00014962"/>
    </source>
</evidence>
<protein>
    <recommendedName>
        <fullName evidence="3">Sec translocon accessory complex subunit YajC</fullName>
    </recommendedName>
</protein>
<sequence>MFIHNAWAQTNADIQNNPYSLIIMLIVFAGIFYFMIFRPQQKRTKNHKELLNSIAKGDEILTNGGLVGRVIKVTETGYIFIILNEKNNVNGNEILIKKDCVTTILPKGTMKSL</sequence>
<evidence type="ECO:0000256" key="7">
    <source>
        <dbReference type="ARBA" id="ARBA00022927"/>
    </source>
</evidence>
<dbReference type="InterPro" id="IPR003849">
    <property type="entry name" value="Preprotein_translocase_YajC"/>
</dbReference>
<dbReference type="EMBL" id="CP097762">
    <property type="protein sequence ID" value="URJ25300.1"/>
    <property type="molecule type" value="Genomic_DNA"/>
</dbReference>
<evidence type="ECO:0000256" key="9">
    <source>
        <dbReference type="ARBA" id="ARBA00023010"/>
    </source>
</evidence>
<dbReference type="Proteomes" id="UP001056834">
    <property type="component" value="Chromosome"/>
</dbReference>
<evidence type="ECO:0000256" key="1">
    <source>
        <dbReference type="ARBA" id="ARBA00004162"/>
    </source>
</evidence>
<keyword evidence="13" id="KW-1185">Reference proteome</keyword>
<keyword evidence="9" id="KW-0811">Translocation</keyword>
<reference evidence="12" key="1">
    <citation type="submission" date="2022-05" db="EMBL/GenBank/DDBJ databases">
        <title>Impact of host demography and evolutionary history on endosymbiont molecular evolution: a test in carpenter ants (Genus Camponotus) and their Blochmannia endosymbionts.</title>
        <authorList>
            <person name="Manthey J.D."/>
            <person name="Giron J.C."/>
            <person name="Hruska J.P."/>
        </authorList>
    </citation>
    <scope>NUCLEOTIDE SEQUENCE</scope>
    <source>
        <strain evidence="12">C-006</strain>
    </source>
</reference>
<dbReference type="Pfam" id="PF02699">
    <property type="entry name" value="YajC"/>
    <property type="match status" value="1"/>
</dbReference>
<evidence type="ECO:0000256" key="6">
    <source>
        <dbReference type="ARBA" id="ARBA00022692"/>
    </source>
</evidence>
<evidence type="ECO:0000256" key="5">
    <source>
        <dbReference type="ARBA" id="ARBA00022475"/>
    </source>
</evidence>
<proteinExistence type="inferred from homology"/>